<evidence type="ECO:0000256" key="6">
    <source>
        <dbReference type="ARBA" id="ARBA00022989"/>
    </source>
</evidence>
<comment type="catalytic activity">
    <reaction evidence="15">
        <text>trans-aconitate(in) + citrate(out) = trans-aconitate(out) + citrate(in)</text>
        <dbReference type="Rhea" id="RHEA:72479"/>
        <dbReference type="ChEBI" id="CHEBI:15708"/>
        <dbReference type="ChEBI" id="CHEBI:16947"/>
    </reaction>
</comment>
<evidence type="ECO:0000256" key="9">
    <source>
        <dbReference type="ARBA" id="ARBA00036042"/>
    </source>
</evidence>
<dbReference type="Ensembl" id="ENSSSCT00070038459.1">
    <property type="protein sequence ID" value="ENSSSCP00070032190.1"/>
    <property type="gene ID" value="ENSSSCG00070019444.1"/>
</dbReference>
<feature type="region of interest" description="Disordered" evidence="23">
    <location>
        <begin position="1"/>
        <end position="78"/>
    </location>
</feature>
<evidence type="ECO:0000256" key="16">
    <source>
        <dbReference type="ARBA" id="ARBA00049256"/>
    </source>
</evidence>
<keyword evidence="6" id="KW-1133">Transmembrane helix</keyword>
<evidence type="ECO:0000256" key="19">
    <source>
        <dbReference type="ARBA" id="ARBA00078498"/>
    </source>
</evidence>
<keyword evidence="8 21" id="KW-0472">Membrane</keyword>
<reference evidence="24" key="2">
    <citation type="submission" date="2025-05" db="UniProtKB">
        <authorList>
            <consortium name="Ensembl"/>
        </authorList>
    </citation>
    <scope>IDENTIFICATION</scope>
</reference>
<gene>
    <name evidence="24" type="primary">SLC25A1</name>
</gene>
<dbReference type="InterPro" id="IPR018108">
    <property type="entry name" value="MCP_transmembrane"/>
</dbReference>
<evidence type="ECO:0000256" key="3">
    <source>
        <dbReference type="ARBA" id="ARBA00022448"/>
    </source>
</evidence>
<dbReference type="SUPFAM" id="SSF103506">
    <property type="entry name" value="Mitochondrial carrier"/>
    <property type="match status" value="1"/>
</dbReference>
<dbReference type="Proteomes" id="UP000694720">
    <property type="component" value="Unplaced"/>
</dbReference>
<comment type="similarity">
    <text evidence="2 22">Belongs to the mitochondrial carrier (TC 2.A.29) family.</text>
</comment>
<dbReference type="PANTHER" id="PTHR45788:SF4">
    <property type="entry name" value="TRICARBOXYLATE TRANSPORT PROTEIN, MITOCHONDRIAL"/>
    <property type="match status" value="1"/>
</dbReference>
<dbReference type="Pfam" id="PF00153">
    <property type="entry name" value="Mito_carr"/>
    <property type="match status" value="3"/>
</dbReference>
<comment type="catalytic activity">
    <reaction evidence="10">
        <text>citrate(out) + succinate(in) = citrate(in) + succinate(out)</text>
        <dbReference type="Rhea" id="RHEA:28835"/>
        <dbReference type="ChEBI" id="CHEBI:16947"/>
        <dbReference type="ChEBI" id="CHEBI:30031"/>
    </reaction>
</comment>
<dbReference type="Proteomes" id="UP000694571">
    <property type="component" value="Unplaced"/>
</dbReference>
<feature type="compositionally biased region" description="Basic and acidic residues" evidence="23">
    <location>
        <begin position="52"/>
        <end position="65"/>
    </location>
</feature>
<dbReference type="PANTHER" id="PTHR45788">
    <property type="entry name" value="SUCCINATE/FUMARATE MITOCHONDRIAL TRANSPORTER-RELATED"/>
    <property type="match status" value="1"/>
</dbReference>
<evidence type="ECO:0000256" key="12">
    <source>
        <dbReference type="ARBA" id="ARBA00042640"/>
    </source>
</evidence>
<evidence type="ECO:0000256" key="20">
    <source>
        <dbReference type="ARBA" id="ARBA00093390"/>
    </source>
</evidence>
<evidence type="ECO:0000256" key="2">
    <source>
        <dbReference type="ARBA" id="ARBA00006375"/>
    </source>
</evidence>
<evidence type="ECO:0000256" key="8">
    <source>
        <dbReference type="ARBA" id="ARBA00023136"/>
    </source>
</evidence>
<keyword evidence="3 22" id="KW-0813">Transport</keyword>
<name>A0A4X1UV44_PIG</name>
<dbReference type="Ensembl" id="ENSSSCT00040086702.1">
    <property type="protein sequence ID" value="ENSSSCP00040038037.1"/>
    <property type="gene ID" value="ENSSSCG00040063423.1"/>
</dbReference>
<evidence type="ECO:0000256" key="14">
    <source>
        <dbReference type="ARBA" id="ARBA00048440"/>
    </source>
</evidence>
<dbReference type="Proteomes" id="UP000694727">
    <property type="component" value="Unplaced"/>
</dbReference>
<evidence type="ECO:0000313" key="24">
    <source>
        <dbReference type="Ensembl" id="ENSSSCP00070032190.1"/>
    </source>
</evidence>
<dbReference type="Ensembl" id="ENSSSCT00050103109.1">
    <property type="protein sequence ID" value="ENSSSCP00050045020.1"/>
    <property type="gene ID" value="ENSSSCG00050075236.1"/>
</dbReference>
<dbReference type="FunFam" id="1.50.40.10:FF:000007">
    <property type="entry name" value="Mitochondrial tricarboxylate transport protein-like"/>
    <property type="match status" value="1"/>
</dbReference>
<dbReference type="InterPro" id="IPR023395">
    <property type="entry name" value="MCP_dom_sf"/>
</dbReference>
<evidence type="ECO:0000256" key="18">
    <source>
        <dbReference type="ARBA" id="ARBA00077618"/>
    </source>
</evidence>
<feature type="repeat" description="Solcar" evidence="21">
    <location>
        <begin position="229"/>
        <end position="315"/>
    </location>
</feature>
<comment type="catalytic activity">
    <reaction evidence="13">
        <text>D-threo-isocitrate(in) + citrate(out) = D-threo-isocitrate(out) + citrate(in)</text>
        <dbReference type="Rhea" id="RHEA:72471"/>
        <dbReference type="ChEBI" id="CHEBI:15562"/>
        <dbReference type="ChEBI" id="CHEBI:16947"/>
    </reaction>
</comment>
<organism evidence="24 25">
    <name type="scientific">Sus scrofa</name>
    <name type="common">Pig</name>
    <dbReference type="NCBI Taxonomy" id="9823"/>
    <lineage>
        <taxon>Eukaryota</taxon>
        <taxon>Metazoa</taxon>
        <taxon>Chordata</taxon>
        <taxon>Craniata</taxon>
        <taxon>Vertebrata</taxon>
        <taxon>Euteleostomi</taxon>
        <taxon>Mammalia</taxon>
        <taxon>Eutheria</taxon>
        <taxon>Laurasiatheria</taxon>
        <taxon>Artiodactyla</taxon>
        <taxon>Suina</taxon>
        <taxon>Suidae</taxon>
        <taxon>Sus</taxon>
    </lineage>
</organism>
<evidence type="ECO:0000313" key="25">
    <source>
        <dbReference type="Proteomes" id="UP000314985"/>
    </source>
</evidence>
<feature type="repeat" description="Solcar" evidence="21">
    <location>
        <begin position="325"/>
        <end position="410"/>
    </location>
</feature>
<evidence type="ECO:0000256" key="10">
    <source>
        <dbReference type="ARBA" id="ARBA00036264"/>
    </source>
</evidence>
<sequence>PAPPPRLRPSTAARTRGRRRAPCPVRHGRPPRSCGRRARARESQAHTPGEGDPGRWGHAHADPRPPPRPRRASGWPRTRVLPCFRGGSGPRRVSPVHPARTAVGAWALLPGGGQSPGGGRVRRWGGGGVSAWSPCVPAGGLAGGIEICITFPTEYVKTQLQLDERSHPPRYRGIGDCVRQTVRSHGVLGLYRGLSSLLYGSIPKAAVRFGTFEFLSNHMRDAQGRLDSTRGLLCGLGAGVAEAVVVVCPMETIKVKFIHDQTSSNPKYRGFFHGVREIVREQGLKGTYQGLTATVLKQGSNQAIRFFVMTALRNWYRGDNPNKPMNPLITGVFGAIAGAASVFGNTPLDVIKTRMQGLEAHKYRNTWDCGLQILRNEGLKAFYKGTIPRLGRVCLDVAIVFIIYDEVVKLLNKVWKTD</sequence>
<evidence type="ECO:0000256" key="11">
    <source>
        <dbReference type="ARBA" id="ARBA00036668"/>
    </source>
</evidence>
<comment type="catalytic activity">
    <reaction evidence="14">
        <text>maleate(in) + citrate(out) = maleate(out) + citrate(in)</text>
        <dbReference type="Rhea" id="RHEA:72491"/>
        <dbReference type="ChEBI" id="CHEBI:16947"/>
        <dbReference type="ChEBI" id="CHEBI:30780"/>
    </reaction>
</comment>
<protein>
    <recommendedName>
        <fullName evidence="17">Tricarboxylate transport protein, mitochondrial</fullName>
    </recommendedName>
    <alternativeName>
        <fullName evidence="12">Citrate transport protein</fullName>
    </alternativeName>
    <alternativeName>
        <fullName evidence="18">Solute carrier family 25 member 1</fullName>
    </alternativeName>
    <alternativeName>
        <fullName evidence="19">Tricarboxylate carrier protein</fullName>
    </alternativeName>
</protein>
<evidence type="ECO:0000256" key="22">
    <source>
        <dbReference type="RuleBase" id="RU000488"/>
    </source>
</evidence>
<comment type="function">
    <text evidence="20">Mitochondrial electroneutral antiporter that exports citrate from the mitochondria into the cytosol in exchange for malate. Also able to mediate the exchange of citrate for isocitrate, phosphoenolpyruvate, cis-aconitate and to a lesser extent trans-aconitate, maleate and succinate. In the cytoplasm, citrate plays important roles in fatty acid and sterol synthesis, regulation of glycolysis, protein acetylation, and other physiopathological processes.</text>
</comment>
<accession>A0A4X1UV44</accession>
<evidence type="ECO:0000256" key="4">
    <source>
        <dbReference type="ARBA" id="ARBA00022692"/>
    </source>
</evidence>
<evidence type="ECO:0000256" key="17">
    <source>
        <dbReference type="ARBA" id="ARBA00072512"/>
    </source>
</evidence>
<evidence type="ECO:0000256" key="21">
    <source>
        <dbReference type="PROSITE-ProRule" id="PRU00282"/>
    </source>
</evidence>
<keyword evidence="4 21" id="KW-0812">Transmembrane</keyword>
<dbReference type="PROSITE" id="PS50920">
    <property type="entry name" value="SOLCAR"/>
    <property type="match status" value="3"/>
</dbReference>
<dbReference type="GO" id="GO:0031966">
    <property type="term" value="C:mitochondrial membrane"/>
    <property type="evidence" value="ECO:0007669"/>
    <property type="project" value="UniProtKB-SubCell"/>
</dbReference>
<evidence type="ECO:0000256" key="1">
    <source>
        <dbReference type="ARBA" id="ARBA00004225"/>
    </source>
</evidence>
<comment type="catalytic activity">
    <reaction evidence="9">
        <text>cis-aconitate(in) + citrate(out) = cis-aconitate(out) + citrate(in)</text>
        <dbReference type="Rhea" id="RHEA:72475"/>
        <dbReference type="ChEBI" id="CHEBI:16383"/>
        <dbReference type="ChEBI" id="CHEBI:16947"/>
    </reaction>
</comment>
<keyword evidence="7" id="KW-0496">Mitochondrion</keyword>
<comment type="subcellular location">
    <subcellularLocation>
        <location evidence="1">Mitochondrion membrane</location>
        <topology evidence="1">Multi-pass membrane protein</topology>
    </subcellularLocation>
</comment>
<evidence type="ECO:0000256" key="13">
    <source>
        <dbReference type="ARBA" id="ARBA00047569"/>
    </source>
</evidence>
<dbReference type="AlphaFoldDB" id="A0A4X1UV44"/>
<dbReference type="InterPro" id="IPR049563">
    <property type="entry name" value="TXTP-like"/>
</dbReference>
<comment type="catalytic activity">
    <reaction evidence="11">
        <text>citrate(out) + (S)-malate(in) = citrate(in) + (S)-malate(out)</text>
        <dbReference type="Rhea" id="RHEA:72483"/>
        <dbReference type="ChEBI" id="CHEBI:15589"/>
        <dbReference type="ChEBI" id="CHEBI:16947"/>
    </reaction>
</comment>
<reference evidence="24 25" key="1">
    <citation type="submission" date="2017-08" db="EMBL/GenBank/DDBJ databases">
        <title>USMARCv1.0.</title>
        <authorList>
            <person name="Hannum G.I."/>
            <person name="Koren S."/>
            <person name="Schroeder S.G."/>
            <person name="Chin S.C."/>
            <person name="Nonneman D.J."/>
            <person name="Becker S.A."/>
            <person name="Rosen B.D."/>
            <person name="Bickhart D.M."/>
            <person name="Putnam N.H."/>
            <person name="Green R.E."/>
            <person name="Tuggle C.K."/>
            <person name="Liu H."/>
            <person name="Rohrer G.A."/>
            <person name="Warr A."/>
            <person name="Hall R."/>
            <person name="Kim K."/>
            <person name="Hume D.A."/>
            <person name="Talbot R."/>
            <person name="Chow W."/>
            <person name="Howe K."/>
            <person name="Schwartz A.S."/>
            <person name="Watson M."/>
            <person name="Archibald A.L."/>
            <person name="Phillippy A.M."/>
            <person name="Smith T.P.L."/>
        </authorList>
    </citation>
    <scope>NUCLEOTIDE SEQUENCE [LARGE SCALE GENOMIC DNA]</scope>
</reference>
<evidence type="ECO:0000256" key="15">
    <source>
        <dbReference type="ARBA" id="ARBA00048949"/>
    </source>
</evidence>
<feature type="repeat" description="Solcar" evidence="21">
    <location>
        <begin position="130"/>
        <end position="218"/>
    </location>
</feature>
<evidence type="ECO:0000256" key="7">
    <source>
        <dbReference type="ARBA" id="ARBA00023128"/>
    </source>
</evidence>
<keyword evidence="5" id="KW-0677">Repeat</keyword>
<evidence type="ECO:0000256" key="23">
    <source>
        <dbReference type="SAM" id="MobiDB-lite"/>
    </source>
</evidence>
<feature type="compositionally biased region" description="Basic residues" evidence="23">
    <location>
        <begin position="15"/>
        <end position="39"/>
    </location>
</feature>
<dbReference type="Proteomes" id="UP000314985">
    <property type="component" value="Chromosome 14"/>
</dbReference>
<dbReference type="Ensembl" id="ENSSSCT00025081002.1">
    <property type="protein sequence ID" value="ENSSSCP00025035216.1"/>
    <property type="gene ID" value="ENSSSCG00025058860.1"/>
</dbReference>
<proteinExistence type="inferred from homology"/>
<evidence type="ECO:0000256" key="5">
    <source>
        <dbReference type="ARBA" id="ARBA00022737"/>
    </source>
</evidence>
<dbReference type="Ensembl" id="ENSSSCT00035044629.1">
    <property type="protein sequence ID" value="ENSSSCP00035017855.1"/>
    <property type="gene ID" value="ENSSSCG00035033673.1"/>
</dbReference>
<dbReference type="Gene3D" id="1.50.40.10">
    <property type="entry name" value="Mitochondrial carrier domain"/>
    <property type="match status" value="1"/>
</dbReference>
<dbReference type="Proteomes" id="UP000694722">
    <property type="component" value="Unplaced"/>
</dbReference>
<comment type="catalytic activity">
    <reaction evidence="16">
        <text>phosphoenolpyruvate(in) + citrate(out) = phosphoenolpyruvate(out) + citrate(in)</text>
        <dbReference type="Rhea" id="RHEA:72487"/>
        <dbReference type="ChEBI" id="CHEBI:16947"/>
        <dbReference type="ChEBI" id="CHEBI:58702"/>
    </reaction>
</comment>